<evidence type="ECO:0000313" key="2">
    <source>
        <dbReference type="EMBL" id="AIB11041.1"/>
    </source>
</evidence>
<evidence type="ECO:0000313" key="4">
    <source>
        <dbReference type="Proteomes" id="UP000027186"/>
    </source>
</evidence>
<dbReference type="RefSeq" id="WP_051657773.1">
    <property type="nucleotide sequence ID" value="NZ_CP007793.1"/>
</dbReference>
<dbReference type="AlphaFoldDB" id="A0A060DAC1"/>
<gene>
    <name evidence="2" type="ORF">ABAZ39_03200</name>
    <name evidence="3" type="ORF">FH063_000528</name>
</gene>
<reference evidence="2 4" key="1">
    <citation type="journal article" date="2014" name="Genome Announc.">
        <title>Complete Genome Sequence of the Model Rhizosphere Strain Azospirillum brasilense Az39, Successfully Applied in Agriculture.</title>
        <authorList>
            <person name="Rivera D."/>
            <person name="Revale S."/>
            <person name="Molina R."/>
            <person name="Gualpa J."/>
            <person name="Puente M."/>
            <person name="Maroniche G."/>
            <person name="Paris G."/>
            <person name="Baker D."/>
            <person name="Clavijo B."/>
            <person name="McLay K."/>
            <person name="Spaepen S."/>
            <person name="Perticari A."/>
            <person name="Vazquez M."/>
            <person name="Wisniewski-Dye F."/>
            <person name="Watkins C."/>
            <person name="Martinez-Abarca F."/>
            <person name="Vanderleyden J."/>
            <person name="Cassan F."/>
        </authorList>
    </citation>
    <scope>NUCLEOTIDE SEQUENCE [LARGE SCALE GENOMIC DNA]</scope>
    <source>
        <strain evidence="2 4">Az39</strain>
    </source>
</reference>
<organism evidence="2 4">
    <name type="scientific">Azospirillum argentinense</name>
    <dbReference type="NCBI Taxonomy" id="2970906"/>
    <lineage>
        <taxon>Bacteria</taxon>
        <taxon>Pseudomonadati</taxon>
        <taxon>Pseudomonadota</taxon>
        <taxon>Alphaproteobacteria</taxon>
        <taxon>Rhodospirillales</taxon>
        <taxon>Azospirillaceae</taxon>
        <taxon>Azospirillum</taxon>
    </lineage>
</organism>
<dbReference type="OrthoDB" id="7302449at2"/>
<dbReference type="KEGG" id="abq:ABAZ39_03200"/>
<evidence type="ECO:0000313" key="5">
    <source>
        <dbReference type="Proteomes" id="UP000325333"/>
    </source>
</evidence>
<accession>A0A5B0L3W9</accession>
<dbReference type="Proteomes" id="UP000027186">
    <property type="component" value="Chromosome"/>
</dbReference>
<name>A0A060DAC1_9PROT</name>
<accession>A0A060DAC1</accession>
<evidence type="ECO:0000313" key="3">
    <source>
        <dbReference type="EMBL" id="KAA1058328.1"/>
    </source>
</evidence>
<dbReference type="Proteomes" id="UP000325333">
    <property type="component" value="Unassembled WGS sequence"/>
</dbReference>
<proteinExistence type="predicted"/>
<protein>
    <submittedName>
        <fullName evidence="2">Uncharacterized protein</fullName>
    </submittedName>
</protein>
<sequence>MSTSINALFSATTASSTATATKWKPAGGAAEAEGTWKAASDAGSSAGSAALAALKGEDSVELSGLAKSLTGVAGKVFASIGSKGRAMLEDFVKSGKMTEKDVALGLRQMATNAVKDRFIKERPEDEEDKAWAEKLGAAEKAFKTKTERMDKAMSALNEARTAAFAAFGKDEDTEAFQAAMAPANALFRAESADIDREMMETVGGDPNKIKGNAFRYFATKGEDAFEKLDFGAEAEGGEGGLLSPDNEKGKAAAKLMYDLGFEGKLWANGLAQYAADVDIPGIGRGEVDKSRPSGKGYEPSAKEEAEAAGLPPPPTTVLTTSQTPGLQGFAKVIQDARDSLDATYTAMAKEGKGVNYSDPTGKDVERLFGGFDRRSLHAIASNKDGTFSKNEQEAAQSVMARQQKQAMDAADPLGTDKAAAYRAGVKFLDEASQEEKESVNWSVQRAALQYSYEKTMKETGAPMERLGNGSALASVLKDALEAQEAKTADVMKSVGGKVMGGEGTGYVSDLKSLSLFRDFLPNLSVRGAGGPMSVTV</sequence>
<evidence type="ECO:0000256" key="1">
    <source>
        <dbReference type="SAM" id="MobiDB-lite"/>
    </source>
</evidence>
<feature type="region of interest" description="Disordered" evidence="1">
    <location>
        <begin position="282"/>
        <end position="316"/>
    </location>
</feature>
<reference evidence="3 5" key="2">
    <citation type="submission" date="2019-07" db="EMBL/GenBank/DDBJ databases">
        <title>Genome sequencing of the stress-tolerant strain Azospirillum brasilense Az19.</title>
        <authorList>
            <person name="Maroniche G.A."/>
            <person name="Garcia J.E."/>
            <person name="Pagnussat L."/>
            <person name="Amenta M."/>
            <person name="Creus C.M."/>
        </authorList>
    </citation>
    <scope>NUCLEOTIDE SEQUENCE [LARGE SCALE GENOMIC DNA]</scope>
    <source>
        <strain evidence="3 5">Az19</strain>
    </source>
</reference>
<dbReference type="EMBL" id="VEWN01000001">
    <property type="protein sequence ID" value="KAA1058328.1"/>
    <property type="molecule type" value="Genomic_DNA"/>
</dbReference>
<dbReference type="EMBL" id="CP007793">
    <property type="protein sequence ID" value="AIB11041.1"/>
    <property type="molecule type" value="Genomic_DNA"/>
</dbReference>